<dbReference type="GO" id="GO:0005815">
    <property type="term" value="C:microtubule organizing center"/>
    <property type="evidence" value="ECO:0007669"/>
    <property type="project" value="UniProtKB-SubCell"/>
</dbReference>
<proteinExistence type="predicted"/>
<feature type="compositionally biased region" description="Polar residues" evidence="5">
    <location>
        <begin position="736"/>
        <end position="745"/>
    </location>
</feature>
<accession>A0A2T3AYT1</accession>
<sequence length="1146" mass="127929">MQASSPPPRRKSRLHREMSRDLDHSVASSTGSYHGTVSTDSTMTDFNPQRDEAIMSTGQMDYNLSAKLPELRDTAKKYGRWSPKRPEFVINTSALARAFPDFTQGSMPDDANSMESIEIGRGAKTRKRTPNRAPRVEYSDNFDSPIVIGDFQILPSPHRGQGQKESILKDALRNNAKKDTTPHRHTSSQKENAPSTNSQTGSPYISHASHTATGEQRSLAELHARVADDSNGSIIFDERPATTSQTKSTRFSGQSRAPHPAPVSKKQQIDADFAERFRAASGTPSRPPTRKSQTNNTTTSTTPNPTQQSFTFPNMPDFSHVVSSATSNGVPVVARGGKVQARAQNGVAGNSHEPVDGIEVPDEEEDIYLSVDLLKARVAELEMEKANSQRIIHDLERDNYQLRAEKQEFERRRRADSALGMADSGSDEGSDRERNIVAEKTKLEARALSLQSLLDASIRQVSNQELRLKTNTAERDQAVKQLAQAQILIEELKGENDNLKDENESLRAHLKQFMADADQDTHNWRIGEQALKQEVGTLKSKLAQFGAENEEHTRQWERKESTLKNQLAQFAAEIEQNARDWEKKESSLRSKLAQLVAESEENARHWEKKESSLQRKIQRQDEIVRELQEVTHEMRENTREIDLTISRRESASARSTKSKRKSGSQTKEKKAASKVTEQAQKHLEQMKSSNDDSSARDEYSTSKSAGWKPAELSFRPGSRSQSRRNSQNVEIDNRVVQETQNQQIVDKSVNDEESYDEESSSDTTIHKNTGDADNQEGNTLDGSDYESIVGPGFMGDLRQQLRESRAMKKEALAAAAAHDDTAQTLESVQSARSSRPASAQGLTGILKNRGPQNFDEFDLSARVSVKSAKSDGRVEEDHTTRSEASRNRRHSDSAVSARTKRRRNAAEDMTSEFIIPDISSNIHNNAPEHPALSANARRILDGLCKHDCKNCTVCNRVASFENNTGVKHKMHIPKPIPVSERMAVPAPYEDEPTIRPSVDPGLALATVIKGLDDEIAHLKIEHARIQSAYNKHDSSLGMRQRKALKKRLDKLLKAIDIKSDQVYALYDVLEGQKQCGQQMSEEEIEITLLSIGVDPEDFTKGSKKGGKQTTQHQNEDDDEDDSELDLPWEGIEETTVSIDGAKKRQT</sequence>
<dbReference type="GO" id="GO:0008017">
    <property type="term" value="F:microtubule binding"/>
    <property type="evidence" value="ECO:0007669"/>
    <property type="project" value="InterPro"/>
</dbReference>
<name>A0A2T3AYT1_AMORE</name>
<dbReference type="InterPro" id="IPR051756">
    <property type="entry name" value="Centrosomal_MT-associated"/>
</dbReference>
<feature type="region of interest" description="Disordered" evidence="5">
    <location>
        <begin position="1097"/>
        <end position="1146"/>
    </location>
</feature>
<organism evidence="7 8">
    <name type="scientific">Amorphotheca resinae ATCC 22711</name>
    <dbReference type="NCBI Taxonomy" id="857342"/>
    <lineage>
        <taxon>Eukaryota</taxon>
        <taxon>Fungi</taxon>
        <taxon>Dikarya</taxon>
        <taxon>Ascomycota</taxon>
        <taxon>Pezizomycotina</taxon>
        <taxon>Leotiomycetes</taxon>
        <taxon>Helotiales</taxon>
        <taxon>Amorphothecaceae</taxon>
        <taxon>Amorphotheca</taxon>
    </lineage>
</organism>
<feature type="compositionally biased region" description="Basic and acidic residues" evidence="5">
    <location>
        <begin position="601"/>
        <end position="618"/>
    </location>
</feature>
<feature type="compositionally biased region" description="Acidic residues" evidence="5">
    <location>
        <begin position="1115"/>
        <end position="1132"/>
    </location>
</feature>
<feature type="compositionally biased region" description="Polar residues" evidence="5">
    <location>
        <begin position="241"/>
        <end position="255"/>
    </location>
</feature>
<feature type="region of interest" description="Disordered" evidence="5">
    <location>
        <begin position="175"/>
        <end position="217"/>
    </location>
</feature>
<reference evidence="7 8" key="1">
    <citation type="journal article" date="2018" name="New Phytol.">
        <title>Comparative genomics and transcriptomics depict ericoid mycorrhizal fungi as versatile saprotrophs and plant mutualists.</title>
        <authorList>
            <person name="Martino E."/>
            <person name="Morin E."/>
            <person name="Grelet G.A."/>
            <person name="Kuo A."/>
            <person name="Kohler A."/>
            <person name="Daghino S."/>
            <person name="Barry K.W."/>
            <person name="Cichocki N."/>
            <person name="Clum A."/>
            <person name="Dockter R.B."/>
            <person name="Hainaut M."/>
            <person name="Kuo R.C."/>
            <person name="LaButti K."/>
            <person name="Lindahl B.D."/>
            <person name="Lindquist E.A."/>
            <person name="Lipzen A."/>
            <person name="Khouja H.R."/>
            <person name="Magnuson J."/>
            <person name="Murat C."/>
            <person name="Ohm R.A."/>
            <person name="Singer S.W."/>
            <person name="Spatafora J.W."/>
            <person name="Wang M."/>
            <person name="Veneault-Fourrey C."/>
            <person name="Henrissat B."/>
            <person name="Grigoriev I.V."/>
            <person name="Martin F.M."/>
            <person name="Perotto S."/>
        </authorList>
    </citation>
    <scope>NUCLEOTIDE SEQUENCE [LARGE SCALE GENOMIC DNA]</scope>
    <source>
        <strain evidence="7 8">ATCC 22711</strain>
    </source>
</reference>
<feature type="compositionally biased region" description="Acidic residues" evidence="5">
    <location>
        <begin position="751"/>
        <end position="760"/>
    </location>
</feature>
<feature type="region of interest" description="Disordered" evidence="5">
    <location>
        <begin position="814"/>
        <end position="853"/>
    </location>
</feature>
<evidence type="ECO:0000256" key="5">
    <source>
        <dbReference type="SAM" id="MobiDB-lite"/>
    </source>
</evidence>
<dbReference type="GeneID" id="36575703"/>
<feature type="compositionally biased region" description="Basic and acidic residues" evidence="5">
    <location>
        <begin position="679"/>
        <end position="700"/>
    </location>
</feature>
<dbReference type="EMBL" id="KZ679013">
    <property type="protein sequence ID" value="PSS15201.1"/>
    <property type="molecule type" value="Genomic_DNA"/>
</dbReference>
<keyword evidence="4" id="KW-0175">Coiled coil</keyword>
<evidence type="ECO:0000256" key="3">
    <source>
        <dbReference type="ARBA" id="ARBA00023212"/>
    </source>
</evidence>
<evidence type="ECO:0000313" key="7">
    <source>
        <dbReference type="EMBL" id="PSS15201.1"/>
    </source>
</evidence>
<feature type="compositionally biased region" description="Low complexity" evidence="5">
    <location>
        <begin position="718"/>
        <end position="728"/>
    </location>
</feature>
<feature type="region of interest" description="Disordered" evidence="5">
    <location>
        <begin position="598"/>
        <end position="618"/>
    </location>
</feature>
<evidence type="ECO:0000256" key="1">
    <source>
        <dbReference type="ARBA" id="ARBA00004267"/>
    </source>
</evidence>
<feature type="compositionally biased region" description="Basic and acidic residues" evidence="5">
    <location>
        <begin position="868"/>
        <end position="892"/>
    </location>
</feature>
<feature type="compositionally biased region" description="Low complexity" evidence="5">
    <location>
        <begin position="292"/>
        <end position="313"/>
    </location>
</feature>
<evidence type="ECO:0000259" key="6">
    <source>
        <dbReference type="Pfam" id="PF06657"/>
    </source>
</evidence>
<feature type="domain" description="Cep57 centrosome microtubule-binding" evidence="6">
    <location>
        <begin position="992"/>
        <end position="1068"/>
    </location>
</feature>
<gene>
    <name evidence="7" type="ORF">M430DRAFT_43454</name>
</gene>
<dbReference type="InterPro" id="IPR024957">
    <property type="entry name" value="Cep57_MT-bd_dom"/>
</dbReference>
<evidence type="ECO:0000256" key="4">
    <source>
        <dbReference type="SAM" id="Coils"/>
    </source>
</evidence>
<feature type="coiled-coil region" evidence="4">
    <location>
        <begin position="475"/>
        <end position="516"/>
    </location>
</feature>
<evidence type="ECO:0000313" key="8">
    <source>
        <dbReference type="Proteomes" id="UP000241818"/>
    </source>
</evidence>
<feature type="region of interest" description="Disordered" evidence="5">
    <location>
        <begin position="1"/>
        <end position="47"/>
    </location>
</feature>
<dbReference type="PANTHER" id="PTHR19336:SF9">
    <property type="entry name" value="SPINDLE POLE BODY PROTEIN PPC89"/>
    <property type="match status" value="1"/>
</dbReference>
<feature type="compositionally biased region" description="Polar residues" evidence="5">
    <location>
        <begin position="26"/>
        <end position="47"/>
    </location>
</feature>
<dbReference type="AlphaFoldDB" id="A0A2T3AYT1"/>
<feature type="region of interest" description="Disordered" evidence="5">
    <location>
        <begin position="638"/>
        <end position="787"/>
    </location>
</feature>
<feature type="compositionally biased region" description="Basic and acidic residues" evidence="5">
    <location>
        <begin position="15"/>
        <end position="24"/>
    </location>
</feature>
<keyword evidence="8" id="KW-1185">Reference proteome</keyword>
<dbReference type="Pfam" id="PF06657">
    <property type="entry name" value="Cep57_MT_bd"/>
    <property type="match status" value="1"/>
</dbReference>
<feature type="compositionally biased region" description="Polar residues" evidence="5">
    <location>
        <begin position="771"/>
        <end position="781"/>
    </location>
</feature>
<keyword evidence="3" id="KW-0206">Cytoskeleton</keyword>
<dbReference type="Proteomes" id="UP000241818">
    <property type="component" value="Unassembled WGS sequence"/>
</dbReference>
<feature type="compositionally biased region" description="Polar residues" evidence="5">
    <location>
        <begin position="189"/>
        <end position="216"/>
    </location>
</feature>
<protein>
    <recommendedName>
        <fullName evidence="6">Cep57 centrosome microtubule-binding domain-containing protein</fullName>
    </recommendedName>
</protein>
<comment type="subcellular location">
    <subcellularLocation>
        <location evidence="1">Cytoplasm</location>
        <location evidence="1">Cytoskeleton</location>
        <location evidence="1">Microtubule organizing center</location>
    </subcellularLocation>
</comment>
<dbReference type="PANTHER" id="PTHR19336">
    <property type="entry name" value="UNCHARACTERIZED DUF1167"/>
    <property type="match status" value="1"/>
</dbReference>
<dbReference type="OrthoDB" id="76453at2759"/>
<dbReference type="InParanoid" id="A0A2T3AYT1"/>
<feature type="region of interest" description="Disordered" evidence="5">
    <location>
        <begin position="118"/>
        <end position="139"/>
    </location>
</feature>
<feature type="region of interest" description="Disordered" evidence="5">
    <location>
        <begin position="231"/>
        <end position="313"/>
    </location>
</feature>
<feature type="region of interest" description="Disordered" evidence="5">
    <location>
        <begin position="865"/>
        <end position="908"/>
    </location>
</feature>
<evidence type="ECO:0000256" key="2">
    <source>
        <dbReference type="ARBA" id="ARBA00022490"/>
    </source>
</evidence>
<dbReference type="STRING" id="857342.A0A2T3AYT1"/>
<feature type="compositionally biased region" description="Basic and acidic residues" evidence="5">
    <location>
        <begin position="267"/>
        <end position="278"/>
    </location>
</feature>
<keyword evidence="2" id="KW-0963">Cytoplasm</keyword>
<feature type="region of interest" description="Disordered" evidence="5">
    <location>
        <begin position="408"/>
        <end position="434"/>
    </location>
</feature>
<dbReference type="RefSeq" id="XP_024719800.1">
    <property type="nucleotide sequence ID" value="XM_024867622.1"/>
</dbReference>
<feature type="compositionally biased region" description="Low complexity" evidence="5">
    <location>
        <begin position="827"/>
        <end position="840"/>
    </location>
</feature>
<feature type="compositionally biased region" description="Basic and acidic residues" evidence="5">
    <location>
        <begin position="638"/>
        <end position="651"/>
    </location>
</feature>